<name>A0AAV1XS91_LUPLU</name>
<protein>
    <submittedName>
        <fullName evidence="1">Uncharacterized protein</fullName>
    </submittedName>
</protein>
<dbReference type="EMBL" id="CAXHTB010000018">
    <property type="protein sequence ID" value="CAL0324468.1"/>
    <property type="molecule type" value="Genomic_DNA"/>
</dbReference>
<reference evidence="1 2" key="1">
    <citation type="submission" date="2024-03" db="EMBL/GenBank/DDBJ databases">
        <authorList>
            <person name="Martinez-Hernandez J."/>
        </authorList>
    </citation>
    <scope>NUCLEOTIDE SEQUENCE [LARGE SCALE GENOMIC DNA]</scope>
</reference>
<dbReference type="Proteomes" id="UP001497480">
    <property type="component" value="Unassembled WGS sequence"/>
</dbReference>
<evidence type="ECO:0000313" key="2">
    <source>
        <dbReference type="Proteomes" id="UP001497480"/>
    </source>
</evidence>
<gene>
    <name evidence="1" type="ORF">LLUT_LOCUS25528</name>
</gene>
<comment type="caution">
    <text evidence="1">The sequence shown here is derived from an EMBL/GenBank/DDBJ whole genome shotgun (WGS) entry which is preliminary data.</text>
</comment>
<accession>A0AAV1XS91</accession>
<proteinExistence type="predicted"/>
<evidence type="ECO:0000313" key="1">
    <source>
        <dbReference type="EMBL" id="CAL0324468.1"/>
    </source>
</evidence>
<dbReference type="AlphaFoldDB" id="A0AAV1XS91"/>
<keyword evidence="2" id="KW-1185">Reference proteome</keyword>
<organism evidence="1 2">
    <name type="scientific">Lupinus luteus</name>
    <name type="common">European yellow lupine</name>
    <dbReference type="NCBI Taxonomy" id="3873"/>
    <lineage>
        <taxon>Eukaryota</taxon>
        <taxon>Viridiplantae</taxon>
        <taxon>Streptophyta</taxon>
        <taxon>Embryophyta</taxon>
        <taxon>Tracheophyta</taxon>
        <taxon>Spermatophyta</taxon>
        <taxon>Magnoliopsida</taxon>
        <taxon>eudicotyledons</taxon>
        <taxon>Gunneridae</taxon>
        <taxon>Pentapetalae</taxon>
        <taxon>rosids</taxon>
        <taxon>fabids</taxon>
        <taxon>Fabales</taxon>
        <taxon>Fabaceae</taxon>
        <taxon>Papilionoideae</taxon>
        <taxon>50 kb inversion clade</taxon>
        <taxon>genistoids sensu lato</taxon>
        <taxon>core genistoids</taxon>
        <taxon>Genisteae</taxon>
        <taxon>Lupinus</taxon>
    </lineage>
</organism>
<sequence length="165" mass="18012">MGSTFFLHSRRHGPRFSFMDLVAMSHDIALSWSWSTIFQCRVLHPRLPLKLHSSCNILESCTKTVNKKLNYTSLINLPSSPTTTTTISPSHVTSARPVVVIGIKAASSATSPSAVVAANPNTPTTIPLLKLKPPLRQQSTIQILIPAVKVPASHSPPKRKPYNNL</sequence>